<evidence type="ECO:0000256" key="12">
    <source>
        <dbReference type="ARBA" id="ARBA00048077"/>
    </source>
</evidence>
<sequence>MTAKTSHRALALLAGALLAAPVAAGPEEDRAAFQQYFETRFPAIATEDFINGAYALDPVGRENWEAIEEFPPYETALSKGEEMWNTPFANGQGYADCFPDGPAIAGRYPHWDRERGMVITLPLALNDCRAANDEPPLKYKKGPIADLVAYIAFASRGQITAVEIPEDDPRALAAYEQGRQFYFARRGQLNFACSHCHMGNSGTTLRTEILSPAYGHTTHFPVYRSKWGEMGTLHRRFSGCNEQVRAKAFPAQGEEYRNLEFFMTYMNNGLPLNGPGARK</sequence>
<evidence type="ECO:0000256" key="3">
    <source>
        <dbReference type="ARBA" id="ARBA00022448"/>
    </source>
</evidence>
<evidence type="ECO:0000256" key="11">
    <source>
        <dbReference type="ARBA" id="ARBA00025746"/>
    </source>
</evidence>
<evidence type="ECO:0000256" key="4">
    <source>
        <dbReference type="ARBA" id="ARBA00022617"/>
    </source>
</evidence>
<feature type="binding site" description="axial binding residue" evidence="17">
    <location>
        <position position="197"/>
    </location>
    <ligand>
        <name>heme c</name>
        <dbReference type="ChEBI" id="CHEBI:61717"/>
        <label>2</label>
    </ligand>
    <ligandPart>
        <name>Fe</name>
        <dbReference type="ChEBI" id="CHEBI:18248"/>
    </ligandPart>
</feature>
<dbReference type="NCBIfam" id="TIGR04484">
    <property type="entry name" value="thiosulf_SoxA"/>
    <property type="match status" value="1"/>
</dbReference>
<keyword evidence="5 14" id="KW-0808">Transferase</keyword>
<name>A0A4R4A8E3_MARGR</name>
<comment type="similarity">
    <text evidence="11 14">Belongs to the SoxA family.</text>
</comment>
<evidence type="ECO:0000256" key="14">
    <source>
        <dbReference type="PIRNR" id="PIRNR038455"/>
    </source>
</evidence>
<feature type="domain" description="Cytochrome c" evidence="19">
    <location>
        <begin position="79"/>
        <end position="158"/>
    </location>
</feature>
<evidence type="ECO:0000259" key="19">
    <source>
        <dbReference type="Pfam" id="PF21342"/>
    </source>
</evidence>
<evidence type="ECO:0000256" key="15">
    <source>
        <dbReference type="PIRSR" id="PIRSR038455-1"/>
    </source>
</evidence>
<evidence type="ECO:0000256" key="8">
    <source>
        <dbReference type="ARBA" id="ARBA00022764"/>
    </source>
</evidence>
<dbReference type="GO" id="GO:0009055">
    <property type="term" value="F:electron transfer activity"/>
    <property type="evidence" value="ECO:0007669"/>
    <property type="project" value="InterPro"/>
</dbReference>
<dbReference type="InterPro" id="IPR025710">
    <property type="entry name" value="SoxA"/>
</dbReference>
<evidence type="ECO:0000256" key="10">
    <source>
        <dbReference type="ARBA" id="ARBA00023004"/>
    </source>
</evidence>
<evidence type="ECO:0000256" key="5">
    <source>
        <dbReference type="ARBA" id="ARBA00022679"/>
    </source>
</evidence>
<evidence type="ECO:0000256" key="18">
    <source>
        <dbReference type="SAM" id="SignalP"/>
    </source>
</evidence>
<gene>
    <name evidence="20" type="ORF">EDC29_10791</name>
</gene>
<accession>A0A4R4A8E3</accession>
<comment type="catalytic activity">
    <reaction evidence="13 14">
        <text>S-sulfanyl-L-cysteinyl-[SoxY protein] + thiosulfate + 2 Fe(III)-[cytochrome c] = S-(2-sulfodisulfanyl)-L-cysteinyl-[SoxY protein] + 2 Fe(II)-[cytochrome c] + 2 H(+)</text>
        <dbReference type="Rhea" id="RHEA:51224"/>
        <dbReference type="Rhea" id="RHEA-COMP:10350"/>
        <dbReference type="Rhea" id="RHEA-COMP:14399"/>
        <dbReference type="Rhea" id="RHEA-COMP:14689"/>
        <dbReference type="Rhea" id="RHEA-COMP:14690"/>
        <dbReference type="ChEBI" id="CHEBI:15378"/>
        <dbReference type="ChEBI" id="CHEBI:29033"/>
        <dbReference type="ChEBI" id="CHEBI:29034"/>
        <dbReference type="ChEBI" id="CHEBI:33542"/>
        <dbReference type="ChEBI" id="CHEBI:61963"/>
        <dbReference type="ChEBI" id="CHEBI:140664"/>
        <dbReference type="EC" id="2.8.5.2"/>
    </reaction>
</comment>
<keyword evidence="9 14" id="KW-0249">Electron transport</keyword>
<dbReference type="GO" id="GO:0016740">
    <property type="term" value="F:transferase activity"/>
    <property type="evidence" value="ECO:0007669"/>
    <property type="project" value="UniProtKB-KW"/>
</dbReference>
<evidence type="ECO:0000313" key="20">
    <source>
        <dbReference type="EMBL" id="TCW35151.1"/>
    </source>
</evidence>
<comment type="caution">
    <text evidence="20">The sequence shown here is derived from an EMBL/GenBank/DDBJ whole genome shotgun (WGS) entry which is preliminary data.</text>
</comment>
<comment type="subcellular location">
    <subcellularLocation>
        <location evidence="1 14">Periplasm</location>
    </subcellularLocation>
</comment>
<evidence type="ECO:0000256" key="7">
    <source>
        <dbReference type="ARBA" id="ARBA00022729"/>
    </source>
</evidence>
<evidence type="ECO:0000256" key="17">
    <source>
        <dbReference type="PIRSR" id="PIRSR038455-3"/>
    </source>
</evidence>
<evidence type="ECO:0000256" key="6">
    <source>
        <dbReference type="ARBA" id="ARBA00022723"/>
    </source>
</evidence>
<feature type="binding site" description="covalent" evidence="16">
    <location>
        <position position="196"/>
    </location>
    <ligand>
        <name>heme c</name>
        <dbReference type="ChEBI" id="CHEBI:61717"/>
        <label>2</label>
    </ligand>
</feature>
<keyword evidence="6 14" id="KW-0479">Metal-binding</keyword>
<dbReference type="AlphaFoldDB" id="A0A4R4A8E3"/>
<dbReference type="GO" id="GO:0070069">
    <property type="term" value="C:cytochrome complex"/>
    <property type="evidence" value="ECO:0007669"/>
    <property type="project" value="InterPro"/>
</dbReference>
<dbReference type="InterPro" id="IPR009056">
    <property type="entry name" value="Cyt_c-like_dom"/>
</dbReference>
<keyword evidence="8 14" id="KW-0574">Periplasm</keyword>
<dbReference type="PIRSF" id="PIRSF038455">
    <property type="entry name" value="SoxA"/>
    <property type="match status" value="1"/>
</dbReference>
<evidence type="ECO:0000256" key="2">
    <source>
        <dbReference type="ARBA" id="ARBA00011530"/>
    </source>
</evidence>
<reference evidence="20 21" key="1">
    <citation type="submission" date="2019-03" db="EMBL/GenBank/DDBJ databases">
        <title>Genomic Encyclopedia of Type Strains, Phase IV (KMG-IV): sequencing the most valuable type-strain genomes for metagenomic binning, comparative biology and taxonomic classification.</title>
        <authorList>
            <person name="Goeker M."/>
        </authorList>
    </citation>
    <scope>NUCLEOTIDE SEQUENCE [LARGE SCALE GENOMIC DNA]</scope>
    <source>
        <strain evidence="20 21">DSM 203</strain>
    </source>
</reference>
<dbReference type="GO" id="GO:0042597">
    <property type="term" value="C:periplasmic space"/>
    <property type="evidence" value="ECO:0007669"/>
    <property type="project" value="UniProtKB-SubCell"/>
</dbReference>
<keyword evidence="4 14" id="KW-0349">Heme</keyword>
<dbReference type="SUPFAM" id="SSF46626">
    <property type="entry name" value="Cytochrome c"/>
    <property type="match status" value="2"/>
</dbReference>
<feature type="binding site" description="covalent" evidence="16">
    <location>
        <position position="193"/>
    </location>
    <ligand>
        <name>heme c</name>
        <dbReference type="ChEBI" id="CHEBI:61717"/>
        <label>2</label>
    </ligand>
</feature>
<dbReference type="EC" id="2.8.5.2" evidence="14"/>
<dbReference type="GO" id="GO:0019417">
    <property type="term" value="P:sulfur oxidation"/>
    <property type="evidence" value="ECO:0007669"/>
    <property type="project" value="InterPro"/>
</dbReference>
<proteinExistence type="inferred from homology"/>
<dbReference type="EMBL" id="SMDC01000007">
    <property type="protein sequence ID" value="TCW35151.1"/>
    <property type="molecule type" value="Genomic_DNA"/>
</dbReference>
<dbReference type="GO" id="GO:0016669">
    <property type="term" value="F:oxidoreductase activity, acting on a sulfur group of donors, cytochrome as acceptor"/>
    <property type="evidence" value="ECO:0007669"/>
    <property type="project" value="InterPro"/>
</dbReference>
<feature type="chain" id="PRO_5020331054" description="SoxAX cytochrome complex subunit A" evidence="18">
    <location>
        <begin position="25"/>
        <end position="279"/>
    </location>
</feature>
<feature type="binding site" description="covalent" evidence="16">
    <location>
        <position position="97"/>
    </location>
    <ligand>
        <name>heme c</name>
        <dbReference type="ChEBI" id="CHEBI:61717"/>
        <label>1</label>
    </ligand>
</feature>
<feature type="binding site" description="axial binding residue" evidence="17">
    <location>
        <position position="128"/>
    </location>
    <ligand>
        <name>heme c</name>
        <dbReference type="ChEBI" id="CHEBI:61717"/>
        <label>1</label>
    </ligand>
    <ligandPart>
        <name>Fe</name>
        <dbReference type="ChEBI" id="CHEBI:18248"/>
    </ligandPart>
</feature>
<dbReference type="GO" id="GO:0020037">
    <property type="term" value="F:heme binding"/>
    <property type="evidence" value="ECO:0007669"/>
    <property type="project" value="InterPro"/>
</dbReference>
<keyword evidence="10 14" id="KW-0408">Iron</keyword>
<keyword evidence="7 18" id="KW-0732">Signal</keyword>
<comment type="catalytic activity">
    <reaction evidence="12 14">
        <text>L-cysteinyl-[SoxY protein] + thiosulfate + 2 Fe(III)-[cytochrome c] = S-sulfosulfanyl-L-cysteinyl-[SoxY protein] + 2 Fe(II)-[cytochrome c] + 2 H(+)</text>
        <dbReference type="Rhea" id="RHEA:56720"/>
        <dbReference type="Rhea" id="RHEA-COMP:10350"/>
        <dbReference type="Rhea" id="RHEA-COMP:14328"/>
        <dbReference type="Rhea" id="RHEA-COMP:14399"/>
        <dbReference type="Rhea" id="RHEA-COMP:14691"/>
        <dbReference type="ChEBI" id="CHEBI:15378"/>
        <dbReference type="ChEBI" id="CHEBI:29033"/>
        <dbReference type="ChEBI" id="CHEBI:29034"/>
        <dbReference type="ChEBI" id="CHEBI:29950"/>
        <dbReference type="ChEBI" id="CHEBI:33542"/>
        <dbReference type="ChEBI" id="CHEBI:139321"/>
        <dbReference type="EC" id="2.8.5.2"/>
    </reaction>
</comment>
<evidence type="ECO:0000256" key="1">
    <source>
        <dbReference type="ARBA" id="ARBA00004418"/>
    </source>
</evidence>
<organism evidence="20 21">
    <name type="scientific">Marichromatium gracile</name>
    <name type="common">Chromatium gracile</name>
    <dbReference type="NCBI Taxonomy" id="1048"/>
    <lineage>
        <taxon>Bacteria</taxon>
        <taxon>Pseudomonadati</taxon>
        <taxon>Pseudomonadota</taxon>
        <taxon>Gammaproteobacteria</taxon>
        <taxon>Chromatiales</taxon>
        <taxon>Chromatiaceae</taxon>
        <taxon>Marichromatium</taxon>
    </lineage>
</organism>
<feature type="signal peptide" evidence="18">
    <location>
        <begin position="1"/>
        <end position="24"/>
    </location>
</feature>
<comment type="cofactor">
    <cofactor evidence="14">
        <name>heme</name>
        <dbReference type="ChEBI" id="CHEBI:30413"/>
    </cofactor>
    <text evidence="14">Binds 1 heme group per subunit.</text>
</comment>
<dbReference type="RefSeq" id="WP_123142491.1">
    <property type="nucleotide sequence ID" value="NZ_NRRH01000004.1"/>
</dbReference>
<evidence type="ECO:0000256" key="13">
    <source>
        <dbReference type="ARBA" id="ARBA00048423"/>
    </source>
</evidence>
<feature type="binding site" description="axial binding residue" evidence="17">
    <location>
        <position position="240"/>
    </location>
    <ligand>
        <name>heme c</name>
        <dbReference type="ChEBI" id="CHEBI:61717"/>
        <label>2</label>
    </ligand>
    <ligandPart>
        <name>Fe</name>
        <dbReference type="ChEBI" id="CHEBI:18248"/>
    </ligandPart>
</feature>
<protein>
    <recommendedName>
        <fullName evidence="14">SoxAX cytochrome complex subunit A</fullName>
        <ecNumber evidence="14">2.8.5.2</ecNumber>
    </recommendedName>
    <alternativeName>
        <fullName evidence="14">Protein SoxA</fullName>
    </alternativeName>
    <alternativeName>
        <fullName evidence="14">Sulfur oxidizing protein A</fullName>
    </alternativeName>
    <alternativeName>
        <fullName evidence="14">Thiosulfate-oxidizing multienzyme system protein SoxA</fullName>
    </alternativeName>
</protein>
<evidence type="ECO:0000313" key="21">
    <source>
        <dbReference type="Proteomes" id="UP000295247"/>
    </source>
</evidence>
<evidence type="ECO:0000256" key="16">
    <source>
        <dbReference type="PIRSR" id="PIRSR038455-2"/>
    </source>
</evidence>
<comment type="subunit">
    <text evidence="2 14">Heterodimer of SoxA and SoxX.</text>
</comment>
<evidence type="ECO:0000256" key="9">
    <source>
        <dbReference type="ARBA" id="ARBA00022982"/>
    </source>
</evidence>
<feature type="binding site" evidence="16">
    <location>
        <position position="236"/>
    </location>
    <ligand>
        <name>substrate</name>
    </ligand>
</feature>
<dbReference type="InterPro" id="IPR036909">
    <property type="entry name" value="Cyt_c-like_dom_sf"/>
</dbReference>
<comment type="cofactor">
    <cofactor evidence="16">
        <name>heme</name>
        <dbReference type="ChEBI" id="CHEBI:30413"/>
    </cofactor>
    <text evidence="16">Binds 2 heme groups per subunit.</text>
</comment>
<dbReference type="Pfam" id="PF21342">
    <property type="entry name" value="SoxA-TsdA_cyt-c"/>
    <property type="match status" value="1"/>
</dbReference>
<dbReference type="Proteomes" id="UP000295247">
    <property type="component" value="Unassembled WGS sequence"/>
</dbReference>
<keyword evidence="3 14" id="KW-0813">Transport</keyword>
<dbReference type="Gene3D" id="1.10.760.10">
    <property type="entry name" value="Cytochrome c-like domain"/>
    <property type="match status" value="2"/>
</dbReference>
<comment type="function">
    <text evidence="14">C-type monoheme cytochrome, which is part of the SoxAX cytochrome complex involved in sulfur oxidation. The SoxAX complex catalyzes the formation of a heterodisulfide bond between the conserved cysteine residue on a sulfur carrier SoxYZ complex subunit SoxY and thiosulfate or other inorganic sulfur substrates. This leads to the intermediary formation of conspicuous sulfur globules inside of the cells.</text>
</comment>
<feature type="active site" description="Cysteine persulfide intermediate" evidence="15">
    <location>
        <position position="240"/>
    </location>
</feature>
<dbReference type="GO" id="GO:0046872">
    <property type="term" value="F:metal ion binding"/>
    <property type="evidence" value="ECO:0007669"/>
    <property type="project" value="UniProtKB-KW"/>
</dbReference>